<dbReference type="EMBL" id="CH473974">
    <property type="protein sequence ID" value="EDL76481.1"/>
    <property type="molecule type" value="Genomic_DNA"/>
</dbReference>
<name>A6J3J9_RAT</name>
<accession>A6J3J9</accession>
<protein>
    <submittedName>
        <fullName evidence="2">RCG49587</fullName>
    </submittedName>
</protein>
<evidence type="ECO:0000256" key="1">
    <source>
        <dbReference type="SAM" id="MobiDB-lite"/>
    </source>
</evidence>
<proteinExistence type="predicted"/>
<dbReference type="Proteomes" id="UP000234681">
    <property type="component" value="Chromosome 18"/>
</dbReference>
<gene>
    <name evidence="2" type="ORF">rCG_49587</name>
</gene>
<feature type="region of interest" description="Disordered" evidence="1">
    <location>
        <begin position="1"/>
        <end position="24"/>
    </location>
</feature>
<evidence type="ECO:0000313" key="3">
    <source>
        <dbReference type="Proteomes" id="UP000234681"/>
    </source>
</evidence>
<organism evidence="2 3">
    <name type="scientific">Rattus norvegicus</name>
    <name type="common">Rat</name>
    <dbReference type="NCBI Taxonomy" id="10116"/>
    <lineage>
        <taxon>Eukaryota</taxon>
        <taxon>Metazoa</taxon>
        <taxon>Chordata</taxon>
        <taxon>Craniata</taxon>
        <taxon>Vertebrata</taxon>
        <taxon>Euteleostomi</taxon>
        <taxon>Mammalia</taxon>
        <taxon>Eutheria</taxon>
        <taxon>Euarchontoglires</taxon>
        <taxon>Glires</taxon>
        <taxon>Rodentia</taxon>
        <taxon>Myomorpha</taxon>
        <taxon>Muroidea</taxon>
        <taxon>Muridae</taxon>
        <taxon>Murinae</taxon>
        <taxon>Rattus</taxon>
    </lineage>
</organism>
<evidence type="ECO:0000313" key="2">
    <source>
        <dbReference type="EMBL" id="EDL76481.1"/>
    </source>
</evidence>
<feature type="non-terminal residue" evidence="2">
    <location>
        <position position="53"/>
    </location>
</feature>
<dbReference type="AlphaFoldDB" id="A6J3J9"/>
<sequence>MPPPAPAVPVSAAGSAWGNPESPSSWSLPLVISWKLTPVSRNDSAVVNLQHNV</sequence>
<reference evidence="3" key="1">
    <citation type="submission" date="2005-09" db="EMBL/GenBank/DDBJ databases">
        <authorList>
            <person name="Mural R.J."/>
            <person name="Li P.W."/>
            <person name="Adams M.D."/>
            <person name="Amanatides P.G."/>
            <person name="Baden-Tillson H."/>
            <person name="Barnstead M."/>
            <person name="Chin S.H."/>
            <person name="Dew I."/>
            <person name="Evans C.A."/>
            <person name="Ferriera S."/>
            <person name="Flanigan M."/>
            <person name="Fosler C."/>
            <person name="Glodek A."/>
            <person name="Gu Z."/>
            <person name="Holt R.A."/>
            <person name="Jennings D."/>
            <person name="Kraft C.L."/>
            <person name="Lu F."/>
            <person name="Nguyen T."/>
            <person name="Nusskern D.R."/>
            <person name="Pfannkoch C.M."/>
            <person name="Sitter C."/>
            <person name="Sutton G.G."/>
            <person name="Venter J.C."/>
            <person name="Wang Z."/>
            <person name="Woodage T."/>
            <person name="Zheng X.H."/>
            <person name="Zhong F."/>
        </authorList>
    </citation>
    <scope>NUCLEOTIDE SEQUENCE [LARGE SCALE GENOMIC DNA]</scope>
    <source>
        <strain>BN</strain>
        <strain evidence="3">Sprague-Dawley</strain>
    </source>
</reference>